<keyword evidence="3" id="KW-0560">Oxidoreductase</keyword>
<dbReference type="PANTHER" id="PTHR43008:SF8">
    <property type="entry name" value="BENZIL REDUCTASE ((S)-BENZOIN FORMING) IRC24"/>
    <property type="match status" value="1"/>
</dbReference>
<keyword evidence="5" id="KW-1185">Reference proteome</keyword>
<dbReference type="PROSITE" id="PS00061">
    <property type="entry name" value="ADH_SHORT"/>
    <property type="match status" value="1"/>
</dbReference>
<evidence type="ECO:0000256" key="3">
    <source>
        <dbReference type="ARBA" id="ARBA00023002"/>
    </source>
</evidence>
<protein>
    <recommendedName>
        <fullName evidence="6">NAD(P)-binding protein</fullName>
    </recommendedName>
</protein>
<evidence type="ECO:0000256" key="1">
    <source>
        <dbReference type="ARBA" id="ARBA00006484"/>
    </source>
</evidence>
<dbReference type="InterPro" id="IPR020904">
    <property type="entry name" value="Sc_DH/Rdtase_CS"/>
</dbReference>
<evidence type="ECO:0008006" key="6">
    <source>
        <dbReference type="Google" id="ProtNLM"/>
    </source>
</evidence>
<comment type="caution">
    <text evidence="4">The sequence shown here is derived from an EMBL/GenBank/DDBJ whole genome shotgun (WGS) entry which is preliminary data.</text>
</comment>
<dbReference type="AlphaFoldDB" id="A0A0E9N8C3"/>
<evidence type="ECO:0000256" key="2">
    <source>
        <dbReference type="ARBA" id="ARBA00022857"/>
    </source>
</evidence>
<dbReference type="InterPro" id="IPR036291">
    <property type="entry name" value="NAD(P)-bd_dom_sf"/>
</dbReference>
<dbReference type="Gene3D" id="3.40.50.720">
    <property type="entry name" value="NAD(P)-binding Rossmann-like Domain"/>
    <property type="match status" value="1"/>
</dbReference>
<name>A0A0E9N8C3_SAICN</name>
<dbReference type="STRING" id="698492.A0A0E9N8C3"/>
<keyword evidence="2" id="KW-0521">NADP</keyword>
<dbReference type="OrthoDB" id="153074at2759"/>
<accession>A0A0E9N8C3</accession>
<dbReference type="InterPro" id="IPR002347">
    <property type="entry name" value="SDR_fam"/>
</dbReference>
<dbReference type="PANTHER" id="PTHR43008">
    <property type="entry name" value="BENZIL REDUCTASE"/>
    <property type="match status" value="1"/>
</dbReference>
<reference evidence="4 5" key="2">
    <citation type="journal article" date="2014" name="J. Gen. Appl. Microbiol.">
        <title>The early diverging ascomycetous budding yeast Saitoella complicata has three histone deacetylases belonging to the Clr6, Hos2, and Rpd3 lineages.</title>
        <authorList>
            <person name="Nishida H."/>
            <person name="Matsumoto T."/>
            <person name="Kondo S."/>
            <person name="Hamamoto M."/>
            <person name="Yoshikawa H."/>
        </authorList>
    </citation>
    <scope>NUCLEOTIDE SEQUENCE [LARGE SCALE GENOMIC DNA]</scope>
    <source>
        <strain evidence="4 5">NRRL Y-17804</strain>
    </source>
</reference>
<dbReference type="Pfam" id="PF00106">
    <property type="entry name" value="adh_short"/>
    <property type="match status" value="1"/>
</dbReference>
<evidence type="ECO:0000313" key="4">
    <source>
        <dbReference type="EMBL" id="GAO46157.1"/>
    </source>
</evidence>
<dbReference type="PRINTS" id="PR00081">
    <property type="entry name" value="GDHRDH"/>
</dbReference>
<organism evidence="4 5">
    <name type="scientific">Saitoella complicata (strain BCRC 22490 / CBS 7301 / JCM 7358 / NBRC 10748 / NRRL Y-17804)</name>
    <dbReference type="NCBI Taxonomy" id="698492"/>
    <lineage>
        <taxon>Eukaryota</taxon>
        <taxon>Fungi</taxon>
        <taxon>Dikarya</taxon>
        <taxon>Ascomycota</taxon>
        <taxon>Taphrinomycotina</taxon>
        <taxon>Taphrinomycotina incertae sedis</taxon>
        <taxon>Saitoella</taxon>
    </lineage>
</organism>
<sequence length="252" mass="27090">MSSPVIIVTGASRGIGLEVCKTLLTEFSSKIVAVSRSTPAGLTSLKEQYSDSIEIVTGDVASPETSKNAVNKAIEKWGQLDGLVLNAGTLDPVARLEDADVDAWRKGYDINFFGLLPAIKESIPHLRKSKGRVVFVSSGAATSAYEGWGCYGSTKAAMNHLNETLAFEEPEITAVSIRPGVVDTEMQRAIREEHRTKMGEGHSKFIQLHENGDLVPAEKPAGVCARLAVKATKDLSGLFLSWNSPEVKAYQG</sequence>
<reference evidence="4 5" key="1">
    <citation type="journal article" date="2011" name="J. Gen. Appl. Microbiol.">
        <title>Draft genome sequencing of the enigmatic yeast Saitoella complicata.</title>
        <authorList>
            <person name="Nishida H."/>
            <person name="Hamamoto M."/>
            <person name="Sugiyama J."/>
        </authorList>
    </citation>
    <scope>NUCLEOTIDE SEQUENCE [LARGE SCALE GENOMIC DNA]</scope>
    <source>
        <strain evidence="4 5">NRRL Y-17804</strain>
    </source>
</reference>
<gene>
    <name evidence="4" type="ORF">G7K_0395-t1</name>
</gene>
<reference evidence="4 5" key="3">
    <citation type="journal article" date="2015" name="Genome Announc.">
        <title>Draft Genome Sequence of the Archiascomycetous Yeast Saitoella complicata.</title>
        <authorList>
            <person name="Yamauchi K."/>
            <person name="Kondo S."/>
            <person name="Hamamoto M."/>
            <person name="Takahashi Y."/>
            <person name="Ogura Y."/>
            <person name="Hayashi T."/>
            <person name="Nishida H."/>
        </authorList>
    </citation>
    <scope>NUCLEOTIDE SEQUENCE [LARGE SCALE GENOMIC DNA]</scope>
    <source>
        <strain evidence="4 5">NRRL Y-17804</strain>
    </source>
</reference>
<dbReference type="GO" id="GO:0050664">
    <property type="term" value="F:oxidoreductase activity, acting on NAD(P)H, oxygen as acceptor"/>
    <property type="evidence" value="ECO:0007669"/>
    <property type="project" value="TreeGrafter"/>
</dbReference>
<dbReference type="Proteomes" id="UP000033140">
    <property type="component" value="Unassembled WGS sequence"/>
</dbReference>
<dbReference type="EMBL" id="BACD03000002">
    <property type="protein sequence ID" value="GAO46157.1"/>
    <property type="molecule type" value="Genomic_DNA"/>
</dbReference>
<dbReference type="OMA" id="SHVDEWR"/>
<evidence type="ECO:0000313" key="5">
    <source>
        <dbReference type="Proteomes" id="UP000033140"/>
    </source>
</evidence>
<comment type="similarity">
    <text evidence="1">Belongs to the short-chain dehydrogenases/reductases (SDR) family.</text>
</comment>
<dbReference type="CDD" id="cd05367">
    <property type="entry name" value="SPR-like_SDR_c"/>
    <property type="match status" value="1"/>
</dbReference>
<dbReference type="RefSeq" id="XP_019026855.1">
    <property type="nucleotide sequence ID" value="XM_019170445.1"/>
</dbReference>
<dbReference type="SUPFAM" id="SSF51735">
    <property type="entry name" value="NAD(P)-binding Rossmann-fold domains"/>
    <property type="match status" value="1"/>
</dbReference>
<dbReference type="FunFam" id="3.40.50.720:FF:000281">
    <property type="entry name" value="Uncharacterized oxidoreductase YIR035C"/>
    <property type="match status" value="1"/>
</dbReference>
<proteinExistence type="inferred from homology"/>